<feature type="region of interest" description="Disordered" evidence="1">
    <location>
        <begin position="427"/>
        <end position="478"/>
    </location>
</feature>
<accession>G4ZG15</accession>
<dbReference type="RefSeq" id="XP_009526140.1">
    <property type="nucleotide sequence ID" value="XM_009527845.1"/>
</dbReference>
<organism evidence="2 3">
    <name type="scientific">Phytophthora sojae (strain P6497)</name>
    <name type="common">Soybean stem and root rot agent</name>
    <name type="synonym">Phytophthora megasperma f. sp. glycines</name>
    <dbReference type="NCBI Taxonomy" id="1094619"/>
    <lineage>
        <taxon>Eukaryota</taxon>
        <taxon>Sar</taxon>
        <taxon>Stramenopiles</taxon>
        <taxon>Oomycota</taxon>
        <taxon>Peronosporomycetes</taxon>
        <taxon>Peronosporales</taxon>
        <taxon>Peronosporaceae</taxon>
        <taxon>Phytophthora</taxon>
    </lineage>
</organism>
<reference evidence="2 3" key="1">
    <citation type="journal article" date="2006" name="Science">
        <title>Phytophthora genome sequences uncover evolutionary origins and mechanisms of pathogenesis.</title>
        <authorList>
            <person name="Tyler B.M."/>
            <person name="Tripathy S."/>
            <person name="Zhang X."/>
            <person name="Dehal P."/>
            <person name="Jiang R.H."/>
            <person name="Aerts A."/>
            <person name="Arredondo F.D."/>
            <person name="Baxter L."/>
            <person name="Bensasson D."/>
            <person name="Beynon J.L."/>
            <person name="Chapman J."/>
            <person name="Damasceno C.M."/>
            <person name="Dorrance A.E."/>
            <person name="Dou D."/>
            <person name="Dickerman A.W."/>
            <person name="Dubchak I.L."/>
            <person name="Garbelotto M."/>
            <person name="Gijzen M."/>
            <person name="Gordon S.G."/>
            <person name="Govers F."/>
            <person name="Grunwald N.J."/>
            <person name="Huang W."/>
            <person name="Ivors K.L."/>
            <person name="Jones R.W."/>
            <person name="Kamoun S."/>
            <person name="Krampis K."/>
            <person name="Lamour K.H."/>
            <person name="Lee M.K."/>
            <person name="McDonald W.H."/>
            <person name="Medina M."/>
            <person name="Meijer H.J."/>
            <person name="Nordberg E.K."/>
            <person name="Maclean D.J."/>
            <person name="Ospina-Giraldo M.D."/>
            <person name="Morris P.F."/>
            <person name="Phuntumart V."/>
            <person name="Putnam N.H."/>
            <person name="Rash S."/>
            <person name="Rose J.K."/>
            <person name="Sakihama Y."/>
            <person name="Salamov A.A."/>
            <person name="Savidor A."/>
            <person name="Scheuring C.F."/>
            <person name="Smith B.M."/>
            <person name="Sobral B.W."/>
            <person name="Terry A."/>
            <person name="Torto-Alalibo T.A."/>
            <person name="Win J."/>
            <person name="Xu Z."/>
            <person name="Zhang H."/>
            <person name="Grigoriev I.V."/>
            <person name="Rokhsar D.S."/>
            <person name="Boore J.L."/>
        </authorList>
    </citation>
    <scope>NUCLEOTIDE SEQUENCE [LARGE SCALE GENOMIC DNA]</scope>
    <source>
        <strain evidence="2 3">P6497</strain>
    </source>
</reference>
<dbReference type="AlphaFoldDB" id="G4ZG15"/>
<proteinExistence type="predicted"/>
<feature type="compositionally biased region" description="Basic residues" evidence="1">
    <location>
        <begin position="454"/>
        <end position="467"/>
    </location>
</feature>
<sequence length="663" mass="73234">MHGMVLREGYFGETYGEERTPAYAFPDTSNMVILLLQQLPHLYNAILDLKMANGSKLDTSGVTGPFLGLLNEYFTSRNVTIPLVFACICWVRSVAALQGDAGLSRNVGVTIKHSTDLMDRIKATAVKRAVQTGDMLVRVLVKQCDVQSQQASKSHHLARANPLMAGFMMLTFDLHSNYAADSINEMYCSRALPVKYDRGRAQTLLSDFSKIYQLMTANDKSFLGSASAKTMLIEVADTCAEELFETRMLSGDLLTLHDDLTGVFQQMADELSQQRTEPVENAAMMFVMPFFDGLKPNGSMDMGALPGSNRRMHVGAAAVGVIRSMCAKAAAVIQGKFATPALVCDQKYFTFPSTPDFSTNEYGPVQTDICIRDGNGKRVSDVTSDRKWSREIAAEIAEIEQGRARTDSAKNRDAMLRHQSMLRAERVRKSVAAQRDEECQRQFVNDSTDNVASSKKKKSKKKGKKGKKGDGNSDEVASLKHSFEDTMASFTRLRDPSIPVDDKSDDGERVCSAVKKLQTLDEACAHPNRMNTTDRRIRTSVASEAAQSTHLMQKFHRVDHAAITVPALSSVRKQCDTTPDFVHFVLRTAQLFVSVDRKPQAREFENAIDAAPDLSGVVCFGKRALHVVYGGNSQDDVARMLYYESCLRFGDFVFSAAGVVRAT</sequence>
<dbReference type="EMBL" id="JH159154">
    <property type="protein sequence ID" value="EGZ17082.1"/>
    <property type="molecule type" value="Genomic_DNA"/>
</dbReference>
<feature type="compositionally biased region" description="Basic and acidic residues" evidence="1">
    <location>
        <begin position="427"/>
        <end position="440"/>
    </location>
</feature>
<dbReference type="InParanoid" id="G4ZG15"/>
<protein>
    <submittedName>
        <fullName evidence="2">Uncharacterized protein</fullName>
    </submittedName>
</protein>
<name>G4ZG15_PHYSP</name>
<evidence type="ECO:0000313" key="2">
    <source>
        <dbReference type="EMBL" id="EGZ17082.1"/>
    </source>
</evidence>
<evidence type="ECO:0000256" key="1">
    <source>
        <dbReference type="SAM" id="MobiDB-lite"/>
    </source>
</evidence>
<dbReference type="KEGG" id="psoj:PHYSODRAFT_300263"/>
<feature type="compositionally biased region" description="Polar residues" evidence="1">
    <location>
        <begin position="442"/>
        <end position="452"/>
    </location>
</feature>
<dbReference type="GeneID" id="20641842"/>
<keyword evidence="3" id="KW-1185">Reference proteome</keyword>
<dbReference type="Proteomes" id="UP000002640">
    <property type="component" value="Unassembled WGS sequence"/>
</dbReference>
<gene>
    <name evidence="2" type="ORF">PHYSODRAFT_300263</name>
</gene>
<evidence type="ECO:0000313" key="3">
    <source>
        <dbReference type="Proteomes" id="UP000002640"/>
    </source>
</evidence>